<organism evidence="1 2">
    <name type="scientific">Vermiconidia calcicola</name>
    <dbReference type="NCBI Taxonomy" id="1690605"/>
    <lineage>
        <taxon>Eukaryota</taxon>
        <taxon>Fungi</taxon>
        <taxon>Dikarya</taxon>
        <taxon>Ascomycota</taxon>
        <taxon>Pezizomycotina</taxon>
        <taxon>Dothideomycetes</taxon>
        <taxon>Dothideomycetidae</taxon>
        <taxon>Mycosphaerellales</taxon>
        <taxon>Extremaceae</taxon>
        <taxon>Vermiconidia</taxon>
    </lineage>
</organism>
<reference evidence="1" key="1">
    <citation type="submission" date="2023-07" db="EMBL/GenBank/DDBJ databases">
        <title>Black Yeasts Isolated from many extreme environments.</title>
        <authorList>
            <person name="Coleine C."/>
            <person name="Stajich J.E."/>
            <person name="Selbmann L."/>
        </authorList>
    </citation>
    <scope>NUCLEOTIDE SEQUENCE</scope>
    <source>
        <strain evidence="1">CCFEE 5714</strain>
    </source>
</reference>
<accession>A0ACC3M9V8</accession>
<name>A0ACC3M9V8_9PEZI</name>
<gene>
    <name evidence="1" type="ORF">LTR37_021013</name>
</gene>
<evidence type="ECO:0000313" key="2">
    <source>
        <dbReference type="Proteomes" id="UP001281147"/>
    </source>
</evidence>
<dbReference type="EMBL" id="JAUTXU010000416">
    <property type="protein sequence ID" value="KAK3680957.1"/>
    <property type="molecule type" value="Genomic_DNA"/>
</dbReference>
<comment type="caution">
    <text evidence="1">The sequence shown here is derived from an EMBL/GenBank/DDBJ whole genome shotgun (WGS) entry which is preliminary data.</text>
</comment>
<keyword evidence="2" id="KW-1185">Reference proteome</keyword>
<protein>
    <submittedName>
        <fullName evidence="1">Uncharacterized protein</fullName>
    </submittedName>
</protein>
<dbReference type="Proteomes" id="UP001281147">
    <property type="component" value="Unassembled WGS sequence"/>
</dbReference>
<sequence length="1466" mass="163705">MDTSSSSKVTVVYHDSSGIFPLVSRDVASRLPLQNLTWKSPTRPVRQIKSLHLDFVPDSFTRDSLRLPVQHADSNGATSLDIFRSGVDPRRNPTRERRHQIPGLQTSPYLKIYILRADDKETYKSTERKKIREWIRDNAAANTKGKGENHHAFEWLIVHVVVPDTIAASEPRWQESSAKESDELKERKQGMKLPGKSTRTTFDKLRADFDEPGKRGQDRVAQIRLNRAQVSADLLPTPAMATTIEETNEEREKAWNDLTEKMKSLILGPLDLRIRQYEADVTEQESRRSLPGFNFCTFFIHKEGLAKAWESIGLVEDALVIYDELSLGFETVLKDIARGQAEGTATTFAPFTDDIIERLTGSAGSGTNGVRSNNDKDHSDTDNAGRLDKDYRERIVRSDISVFDFSCYIFSRQNALILRLANAKAARTGLGSGAKEGYEDLVLISEVCWRAANFIHNNARALRQDLAAYRSSQWEKKAESPISVADIDSLVCSWTYIIAGQMLEETYSSTLDQAAEHGTLQNGSVTGLNQKAGGVHEHPQRTTSLPARKSRITELQGRESLQSASSSDLMSPPPSPGIEERRATGTLPGLIELVTYRAELLMMQRKMLEQVARQRDWYAGWALMGERVPANMEDVDLNGNIELTTKQEKTQRAREESKYLAPSLESALTSRDNFHKTYERLSDKAMRYYLAATQSKRAEAIMGDLAIVKYQQSDYGYAASYFQHVLPFYAEESWSLMEVEALRMHAMSLKELDRKQEYVVTLLALVAKACGWRKAQRPSTFRTPTFDEMAHVEGVLPDVVAFSDNLDEVVSTPAEAYFSDIELEREVSHYDRDGFALCLRLRHLLDDKLQLDEISARLVHADDQNADIWLSSSSITLTRGLNEVRLESSVVAFGPFIAERIVFKASKVAFVHELLAMPKIAPTPLGISDLETSKVLSEAHKQPRVFVYPAQHAFNAEVSLARHVHINEPRHLELCLSSGWNEITSLDLRLKPASAGLRLHLADSSLDGVEVKDREESKAGQLSLGVFKQYQTATVGVPYTLERSGLEVFVRLEVSYTTARGSFVFLTSARLPTQLPLDVDVNDTFNVGVLFSNFTVRATQHTPLSITEATLKPSAVYDVEVPPVLPMPMTVFEKQPVRLIYKITRKPSVAAPMNRKAAALALSVHYNLVDEVIFSNMRDRFAAALADSPFARFLQLLPQLLIQRLKQTLSNADVKVALLLTEAKVPSFEEIGWYEIVSALPATVREQLTEWLRSWHSKNTHLTIGHDAAATELQRSIVISVDVPNVDFVHQASLSLAAQEHGQDSQVLTLGQPLQAQLSITSTNRWSTDAIFQADRKEQDNVAKDFVFDFQTDPDCWLVGGQRRRHFEAADDGPLTFDVVLIPLKLGAHPLPGLDIQAEQTSGTTENGNTPGQPPSMSSETHYESAAQVVQIVRDSRTSRVHVAESPSSARPTSRPGSATTAKEPG</sequence>
<evidence type="ECO:0000313" key="1">
    <source>
        <dbReference type="EMBL" id="KAK3680957.1"/>
    </source>
</evidence>
<proteinExistence type="predicted"/>